<dbReference type="InterPro" id="IPR043714">
    <property type="entry name" value="DUF5655"/>
</dbReference>
<accession>A0A9X4P9V9</accession>
<evidence type="ECO:0000313" key="2">
    <source>
        <dbReference type="EMBL" id="MDG6895280.1"/>
    </source>
</evidence>
<keyword evidence="3" id="KW-1185">Reference proteome</keyword>
<dbReference type="AlphaFoldDB" id="A0A9X4P9V9"/>
<dbReference type="Pfam" id="PF18899">
    <property type="entry name" value="DUF5655"/>
    <property type="match status" value="1"/>
</dbReference>
<evidence type="ECO:0000313" key="3">
    <source>
        <dbReference type="Proteomes" id="UP001155500"/>
    </source>
</evidence>
<reference evidence="2" key="1">
    <citation type="submission" date="2016-03" db="EMBL/GenBank/DDBJ databases">
        <title>Co-evolution between Pasteurellaceae and their hosts.</title>
        <authorList>
            <person name="Hansen M.J."/>
            <person name="Bojesen A.M."/>
            <person name="Planet P."/>
        </authorList>
    </citation>
    <scope>NUCLEOTIDE SEQUENCE</scope>
    <source>
        <strain evidence="2">146/S8/89</strain>
    </source>
</reference>
<dbReference type="Gene3D" id="3.40.1350.10">
    <property type="match status" value="1"/>
</dbReference>
<proteinExistence type="predicted"/>
<dbReference type="InterPro" id="IPR011856">
    <property type="entry name" value="tRNA_endonuc-like_dom_sf"/>
</dbReference>
<gene>
    <name evidence="2" type="ORF">A6A20_06525</name>
</gene>
<evidence type="ECO:0000259" key="1">
    <source>
        <dbReference type="Pfam" id="PF18899"/>
    </source>
</evidence>
<organism evidence="2 3">
    <name type="scientific">Volucribacter amazonae</name>
    <dbReference type="NCBI Taxonomy" id="256731"/>
    <lineage>
        <taxon>Bacteria</taxon>
        <taxon>Pseudomonadati</taxon>
        <taxon>Pseudomonadota</taxon>
        <taxon>Gammaproteobacteria</taxon>
        <taxon>Pasteurellales</taxon>
        <taxon>Pasteurellaceae</taxon>
        <taxon>Volucribacter</taxon>
    </lineage>
</organism>
<dbReference type="RefSeq" id="WP_279572697.1">
    <property type="nucleotide sequence ID" value="NZ_LWID01000001.1"/>
</dbReference>
<dbReference type="GO" id="GO:0003676">
    <property type="term" value="F:nucleic acid binding"/>
    <property type="evidence" value="ECO:0007669"/>
    <property type="project" value="InterPro"/>
</dbReference>
<comment type="caution">
    <text evidence="2">The sequence shown here is derived from an EMBL/GenBank/DDBJ whole genome shotgun (WGS) entry which is preliminary data.</text>
</comment>
<protein>
    <recommendedName>
        <fullName evidence="1">DUF5655 domain-containing protein</fullName>
    </recommendedName>
</protein>
<dbReference type="EMBL" id="LWID01000001">
    <property type="protein sequence ID" value="MDG6895280.1"/>
    <property type="molecule type" value="Genomic_DNA"/>
</dbReference>
<sequence length="306" mass="35810">MLLFHQKQQTILELKEKTFRKEKDIQYLVENNLNLLIGGLEFVCSEFSIKNYRIDTLAFNPETRSFVIIEYKRNQNDSVVDQGISYLNIMLDNKAEFIIEYNEKTGKNLKRDSVDFSQSKVLFIAPSFNNYQRQAVNFKDLPIELWEIKSFENNIIVFNQIKKTKSAVSFKQIKTEPHSSISELNKELKTYTENDHLEGKSEEIKELYDIFKNEVLRLDNNIEIVPVKMYIAFKLKTNVIDVLPQKKNLKIWINMKKGQLDDPKKLTRDVSKIGRNGNGDYDLTVSNTDNLEYIMSLVKQVITKVS</sequence>
<name>A0A9X4P9V9_9PAST</name>
<feature type="domain" description="DUF5655" evidence="1">
    <location>
        <begin position="194"/>
        <end position="300"/>
    </location>
</feature>
<dbReference type="Proteomes" id="UP001155500">
    <property type="component" value="Unassembled WGS sequence"/>
</dbReference>